<dbReference type="AlphaFoldDB" id="A0A933W3G2"/>
<dbReference type="EMBL" id="JACRJB010000052">
    <property type="protein sequence ID" value="MBI5131243.1"/>
    <property type="molecule type" value="Genomic_DNA"/>
</dbReference>
<dbReference type="Proteomes" id="UP000782519">
    <property type="component" value="Unassembled WGS sequence"/>
</dbReference>
<reference evidence="1" key="1">
    <citation type="submission" date="2020-07" db="EMBL/GenBank/DDBJ databases">
        <title>Huge and variable diversity of episymbiotic CPR bacteria and DPANN archaea in groundwater ecosystems.</title>
        <authorList>
            <person name="He C.Y."/>
            <person name="Keren R."/>
            <person name="Whittaker M."/>
            <person name="Farag I.F."/>
            <person name="Doudna J."/>
            <person name="Cate J.H.D."/>
            <person name="Banfield J.F."/>
        </authorList>
    </citation>
    <scope>NUCLEOTIDE SEQUENCE</scope>
    <source>
        <strain evidence="1">NC_groundwater_1818_Pr3_B-0.1um_66_35</strain>
    </source>
</reference>
<proteinExistence type="predicted"/>
<sequence>MRLSLKLPSVGIAIDEFINAPAGGGAFETLGHQAAHQGLAQAGEFTIVLARKGLDDNPMQRDSCDVVAGRFAQGPLLLSIPTLILCLRSVSLCSRFSHRFLPMPHDAGSSATLLRTDFPAIQV</sequence>
<evidence type="ECO:0000313" key="2">
    <source>
        <dbReference type="Proteomes" id="UP000782519"/>
    </source>
</evidence>
<organism evidence="1 2">
    <name type="scientific">Rhodopseudomonas palustris</name>
    <dbReference type="NCBI Taxonomy" id="1076"/>
    <lineage>
        <taxon>Bacteria</taxon>
        <taxon>Pseudomonadati</taxon>
        <taxon>Pseudomonadota</taxon>
        <taxon>Alphaproteobacteria</taxon>
        <taxon>Hyphomicrobiales</taxon>
        <taxon>Nitrobacteraceae</taxon>
        <taxon>Rhodopseudomonas</taxon>
    </lineage>
</organism>
<name>A0A933W3G2_RHOPL</name>
<gene>
    <name evidence="1" type="ORF">HZA66_17525</name>
</gene>
<evidence type="ECO:0000313" key="1">
    <source>
        <dbReference type="EMBL" id="MBI5131243.1"/>
    </source>
</evidence>
<comment type="caution">
    <text evidence="1">The sequence shown here is derived from an EMBL/GenBank/DDBJ whole genome shotgun (WGS) entry which is preliminary data.</text>
</comment>
<accession>A0A933W3G2</accession>
<protein>
    <submittedName>
        <fullName evidence="1">Uncharacterized protein</fullName>
    </submittedName>
</protein>